<keyword evidence="6" id="KW-1185">Reference proteome</keyword>
<dbReference type="Pfam" id="PF00370">
    <property type="entry name" value="FGGY_N"/>
    <property type="match status" value="1"/>
</dbReference>
<sequence>MPKDYINYKLSGVFATDFSDASGMLLLDVKHKKYAQPILEYIGIRADQLPKLHESYEVTGKLTEEIKKTLGLNQEVLIVAGAGDQVAGAVGTGTVVEGIVSVILGTSGVVFAAHNDYVMDSKNRLHAFCHANGKYHSMGVMLSAASCLKWWSEEIIDHPIDDLWNEVDDSLSPVFFYLIFWGRGLRTPPPMLGVLL</sequence>
<gene>
    <name evidence="5" type="ORF">JOC49_002232</name>
</gene>
<dbReference type="PANTHER" id="PTHR43095">
    <property type="entry name" value="SUGAR KINASE"/>
    <property type="match status" value="1"/>
</dbReference>
<name>A0ABS2MTD4_9FIRM</name>
<evidence type="ECO:0000313" key="5">
    <source>
        <dbReference type="EMBL" id="MBM7562671.1"/>
    </source>
</evidence>
<dbReference type="Gene3D" id="3.30.420.40">
    <property type="match status" value="2"/>
</dbReference>
<dbReference type="InterPro" id="IPR018484">
    <property type="entry name" value="FGGY_N"/>
</dbReference>
<comment type="caution">
    <text evidence="5">The sequence shown here is derived from an EMBL/GenBank/DDBJ whole genome shotgun (WGS) entry which is preliminary data.</text>
</comment>
<comment type="similarity">
    <text evidence="1">Belongs to the FGGY kinase family.</text>
</comment>
<dbReference type="Proteomes" id="UP000767854">
    <property type="component" value="Unassembled WGS sequence"/>
</dbReference>
<accession>A0ABS2MTD4</accession>
<evidence type="ECO:0000256" key="2">
    <source>
        <dbReference type="ARBA" id="ARBA00022679"/>
    </source>
</evidence>
<proteinExistence type="inferred from homology"/>
<evidence type="ECO:0000313" key="6">
    <source>
        <dbReference type="Proteomes" id="UP000767854"/>
    </source>
</evidence>
<organism evidence="5 6">
    <name type="scientific">Fusibacter tunisiensis</name>
    <dbReference type="NCBI Taxonomy" id="1008308"/>
    <lineage>
        <taxon>Bacteria</taxon>
        <taxon>Bacillati</taxon>
        <taxon>Bacillota</taxon>
        <taxon>Clostridia</taxon>
        <taxon>Eubacteriales</taxon>
        <taxon>Eubacteriales Family XII. Incertae Sedis</taxon>
        <taxon>Fusibacter</taxon>
    </lineage>
</organism>
<feature type="domain" description="Carbohydrate kinase FGGY N-terminal" evidence="4">
    <location>
        <begin position="1"/>
        <end position="91"/>
    </location>
</feature>
<dbReference type="InterPro" id="IPR050406">
    <property type="entry name" value="FGGY_Carb_Kinase"/>
</dbReference>
<keyword evidence="2" id="KW-0808">Transferase</keyword>
<evidence type="ECO:0000256" key="1">
    <source>
        <dbReference type="ARBA" id="ARBA00009156"/>
    </source>
</evidence>
<dbReference type="GO" id="GO:0016301">
    <property type="term" value="F:kinase activity"/>
    <property type="evidence" value="ECO:0007669"/>
    <property type="project" value="UniProtKB-KW"/>
</dbReference>
<reference evidence="5 6" key="1">
    <citation type="submission" date="2021-01" db="EMBL/GenBank/DDBJ databases">
        <title>Genomic Encyclopedia of Type Strains, Phase IV (KMG-IV): sequencing the most valuable type-strain genomes for metagenomic binning, comparative biology and taxonomic classification.</title>
        <authorList>
            <person name="Goeker M."/>
        </authorList>
    </citation>
    <scope>NUCLEOTIDE SEQUENCE [LARGE SCALE GENOMIC DNA]</scope>
    <source>
        <strain evidence="5 6">DSM 24436</strain>
    </source>
</reference>
<dbReference type="PANTHER" id="PTHR43095:SF5">
    <property type="entry name" value="XYLULOSE KINASE"/>
    <property type="match status" value="1"/>
</dbReference>
<keyword evidence="3 5" id="KW-0418">Kinase</keyword>
<dbReference type="SUPFAM" id="SSF53067">
    <property type="entry name" value="Actin-like ATPase domain"/>
    <property type="match status" value="2"/>
</dbReference>
<dbReference type="InterPro" id="IPR043129">
    <property type="entry name" value="ATPase_NBD"/>
</dbReference>
<evidence type="ECO:0000259" key="4">
    <source>
        <dbReference type="Pfam" id="PF00370"/>
    </source>
</evidence>
<protein>
    <submittedName>
        <fullName evidence="5">Sugar (Pentulose or hexulose) kinase</fullName>
    </submittedName>
</protein>
<evidence type="ECO:0000256" key="3">
    <source>
        <dbReference type="ARBA" id="ARBA00022777"/>
    </source>
</evidence>
<dbReference type="EMBL" id="JAFBDT010000025">
    <property type="protein sequence ID" value="MBM7562671.1"/>
    <property type="molecule type" value="Genomic_DNA"/>
</dbReference>